<dbReference type="InterPro" id="IPR008271">
    <property type="entry name" value="Ser/Thr_kinase_AS"/>
</dbReference>
<comment type="caution">
    <text evidence="18">The sequence shown here is derived from an EMBL/GenBank/DDBJ whole genome shotgun (WGS) entry which is preliminary data.</text>
</comment>
<dbReference type="SMART" id="SM00220">
    <property type="entry name" value="S_TKc"/>
    <property type="match status" value="1"/>
</dbReference>
<comment type="catalytic activity">
    <reaction evidence="12">
        <text>L-seryl-[protein] + ATP = O-phospho-L-seryl-[protein] + ADP + H(+)</text>
        <dbReference type="Rhea" id="RHEA:17989"/>
        <dbReference type="Rhea" id="RHEA-COMP:9863"/>
        <dbReference type="Rhea" id="RHEA-COMP:11604"/>
        <dbReference type="ChEBI" id="CHEBI:15378"/>
        <dbReference type="ChEBI" id="CHEBI:29999"/>
        <dbReference type="ChEBI" id="CHEBI:30616"/>
        <dbReference type="ChEBI" id="CHEBI:83421"/>
        <dbReference type="ChEBI" id="CHEBI:456216"/>
        <dbReference type="EC" id="2.7.11.12"/>
    </reaction>
</comment>
<keyword evidence="7 13" id="KW-0547">Nucleotide-binding</keyword>
<accession>A0A8J5M8M5</accession>
<evidence type="ECO:0000313" key="19">
    <source>
        <dbReference type="Proteomes" id="UP000709295"/>
    </source>
</evidence>
<comment type="catalytic activity">
    <reaction evidence="11">
        <text>L-threonyl-[protein] + ATP = O-phospho-L-threonyl-[protein] + ADP + H(+)</text>
        <dbReference type="Rhea" id="RHEA:46608"/>
        <dbReference type="Rhea" id="RHEA-COMP:11060"/>
        <dbReference type="Rhea" id="RHEA-COMP:11605"/>
        <dbReference type="ChEBI" id="CHEBI:15378"/>
        <dbReference type="ChEBI" id="CHEBI:30013"/>
        <dbReference type="ChEBI" id="CHEBI:30616"/>
        <dbReference type="ChEBI" id="CHEBI:61977"/>
        <dbReference type="ChEBI" id="CHEBI:456216"/>
        <dbReference type="EC" id="2.7.11.12"/>
    </reaction>
</comment>
<dbReference type="PANTHER" id="PTHR24353:SF37">
    <property type="entry name" value="CAMP-DEPENDENT PROTEIN KINASE CATALYTIC SUBUNIT PRKX"/>
    <property type="match status" value="1"/>
</dbReference>
<comment type="similarity">
    <text evidence="1">Belongs to the protein kinase superfamily. AGC Ser/Thr protein kinase family. cGMP subfamily.</text>
</comment>
<dbReference type="PROSITE" id="PS00889">
    <property type="entry name" value="CNMP_BINDING_2"/>
    <property type="match status" value="1"/>
</dbReference>
<dbReference type="SMART" id="SM00100">
    <property type="entry name" value="cNMP"/>
    <property type="match status" value="2"/>
</dbReference>
<keyword evidence="5" id="KW-0808">Transferase</keyword>
<dbReference type="InterPro" id="IPR000719">
    <property type="entry name" value="Prot_kinase_dom"/>
</dbReference>
<evidence type="ECO:0000256" key="11">
    <source>
        <dbReference type="ARBA" id="ARBA00047298"/>
    </source>
</evidence>
<evidence type="ECO:0000259" key="17">
    <source>
        <dbReference type="PROSITE" id="PS51285"/>
    </source>
</evidence>
<evidence type="ECO:0000256" key="5">
    <source>
        <dbReference type="ARBA" id="ARBA00022679"/>
    </source>
</evidence>
<keyword evidence="8" id="KW-0418">Kinase</keyword>
<sequence length="817" mass="92495">WRLTALGNWGKAMTNPNRIAARNKLCSKAGEDLASGSRMTEWFAWVVWEYRVRFLLFSMGGGVSKSEYDRIRKELILKDQVIRTLQERLGDGGYIGPKHAAPGGADGADELLPPERTTMVAKAPNKDRVSAAEPTSGLKREKSGSFSTRFTLLHEAKELLGEGIEQPDSDAKSRYNQGSLDNYDGGAPVNSSSMGKLRRVEVSAEVMPSRKIMSTKERVVYPKGESSRQLLLKILQSNVLFQGQSHGEIRDCLDAFFPMRVEPGHLVIKQGAQGDNFYAVESGQLEILVSMGGAPPIRYGFLGPGLGFGELALLYNMPRAATIRAVTEVELWALERNTFREILASHKLNRLNRTLEVLRKIAILSKLTSSEMQQVAAAMEWEEFGETAAIVRQGEVGEKFYIINKGEIIVTQLDANTGEENVIRRLKAGDHFGEMALFKDEMRSATCTAVTRVQCVTLERAHFIAMLGTLQELMDREPAHLETRDLAHRRTSTEALVEPADYKYYMEIPREELEVLQTLGRGAFGRVRLVRHAASNRAYALKCLIKAHIVENNLKEHVLNEKRVMLALDHPFILKLYTTFKDRTHIYFLVELALGGELFTYLRRRDHFEEPVARFYIASVVLVFQHMHSKSIVYRDLKPENILLDNEGYMKLADFGLAKLVTDRTWTLCGTPDYLAPEIILNKGHDMAVDYWALGILIFELMTGSAPFYAQDPMQIYALIIQGNVKFPAYMGRASVDLVQKLLCQNPARRLGNMKHGIKDIINHRWFSSFQWDSLKIKSMKPPIVPQVRDDFDTSNFEDFRHEVEDPGHECDWDPDF</sequence>
<dbReference type="FunFam" id="1.10.510.10:FF:000005">
    <property type="entry name" value="cAMP-dependent protein kinase catalytic subunit alpha"/>
    <property type="match status" value="1"/>
</dbReference>
<keyword evidence="9 13" id="KW-0067">ATP-binding</keyword>
<feature type="non-terminal residue" evidence="18">
    <location>
        <position position="1"/>
    </location>
</feature>
<dbReference type="PROSITE" id="PS50011">
    <property type="entry name" value="PROTEIN_KINASE_DOM"/>
    <property type="match status" value="1"/>
</dbReference>
<dbReference type="InterPro" id="IPR017441">
    <property type="entry name" value="Protein_kinase_ATP_BS"/>
</dbReference>
<dbReference type="FunFam" id="3.30.200.20:FF:000042">
    <property type="entry name" value="Aurora kinase A"/>
    <property type="match status" value="1"/>
</dbReference>
<dbReference type="EMBL" id="JAENGY010000213">
    <property type="protein sequence ID" value="KAG6969231.1"/>
    <property type="molecule type" value="Genomic_DNA"/>
</dbReference>
<evidence type="ECO:0000256" key="6">
    <source>
        <dbReference type="ARBA" id="ARBA00022723"/>
    </source>
</evidence>
<gene>
    <name evidence="18" type="ORF">JG688_00005388</name>
</gene>
<name>A0A8J5M8M5_9STRA</name>
<dbReference type="InterPro" id="IPR000595">
    <property type="entry name" value="cNMP-bd_dom"/>
</dbReference>
<dbReference type="CDD" id="cd00038">
    <property type="entry name" value="CAP_ED"/>
    <property type="match status" value="2"/>
</dbReference>
<keyword evidence="3" id="KW-0963">Cytoplasm</keyword>
<evidence type="ECO:0000256" key="4">
    <source>
        <dbReference type="ARBA" id="ARBA00022527"/>
    </source>
</evidence>
<dbReference type="PROSITE" id="PS00107">
    <property type="entry name" value="PROTEIN_KINASE_ATP"/>
    <property type="match status" value="1"/>
</dbReference>
<dbReference type="GO" id="GO:0046872">
    <property type="term" value="F:metal ion binding"/>
    <property type="evidence" value="ECO:0007669"/>
    <property type="project" value="UniProtKB-KW"/>
</dbReference>
<evidence type="ECO:0000256" key="2">
    <source>
        <dbReference type="ARBA" id="ARBA00012428"/>
    </source>
</evidence>
<keyword evidence="6" id="KW-0479">Metal-binding</keyword>
<evidence type="ECO:0000256" key="7">
    <source>
        <dbReference type="ARBA" id="ARBA00022741"/>
    </source>
</evidence>
<dbReference type="InterPro" id="IPR000961">
    <property type="entry name" value="AGC-kinase_C"/>
</dbReference>
<evidence type="ECO:0000256" key="8">
    <source>
        <dbReference type="ARBA" id="ARBA00022777"/>
    </source>
</evidence>
<dbReference type="InterPro" id="IPR018488">
    <property type="entry name" value="cNMP-bd_CS"/>
</dbReference>
<feature type="domain" description="AGC-kinase C-terminal" evidence="17">
    <location>
        <begin position="768"/>
        <end position="817"/>
    </location>
</feature>
<proteinExistence type="inferred from homology"/>
<protein>
    <recommendedName>
        <fullName evidence="10">cGMP-dependent protein kinase</fullName>
        <ecNumber evidence="2">2.7.11.12</ecNumber>
    </recommendedName>
</protein>
<feature type="region of interest" description="Disordered" evidence="14">
    <location>
        <begin position="124"/>
        <end position="143"/>
    </location>
</feature>
<feature type="domain" description="Cyclic nucleotide-binding" evidence="16">
    <location>
        <begin position="240"/>
        <end position="360"/>
    </location>
</feature>
<dbReference type="PANTHER" id="PTHR24353">
    <property type="entry name" value="CYCLIC NUCLEOTIDE-DEPENDENT PROTEIN KINASE"/>
    <property type="match status" value="1"/>
</dbReference>
<keyword evidence="4" id="KW-0723">Serine/threonine-protein kinase</keyword>
<dbReference type="Pfam" id="PF00069">
    <property type="entry name" value="Pkinase"/>
    <property type="match status" value="1"/>
</dbReference>
<dbReference type="AlphaFoldDB" id="A0A8J5M8M5"/>
<dbReference type="PROSITE" id="PS51285">
    <property type="entry name" value="AGC_KINASE_CTER"/>
    <property type="match status" value="1"/>
</dbReference>
<evidence type="ECO:0000256" key="13">
    <source>
        <dbReference type="PROSITE-ProRule" id="PRU10141"/>
    </source>
</evidence>
<feature type="region of interest" description="Disordered" evidence="14">
    <location>
        <begin position="161"/>
        <end position="195"/>
    </location>
</feature>
<dbReference type="PROSITE" id="PS00888">
    <property type="entry name" value="CNMP_BINDING_1"/>
    <property type="match status" value="1"/>
</dbReference>
<feature type="domain" description="Cyclic nucleotide-binding" evidence="16">
    <location>
        <begin position="363"/>
        <end position="484"/>
    </location>
</feature>
<dbReference type="GO" id="GO:0005952">
    <property type="term" value="C:cAMP-dependent protein kinase complex"/>
    <property type="evidence" value="ECO:0007669"/>
    <property type="project" value="TreeGrafter"/>
</dbReference>
<evidence type="ECO:0000256" key="9">
    <source>
        <dbReference type="ARBA" id="ARBA00022840"/>
    </source>
</evidence>
<keyword evidence="19" id="KW-1185">Reference proteome</keyword>
<dbReference type="PROSITE" id="PS50042">
    <property type="entry name" value="CNMP_BINDING_3"/>
    <property type="match status" value="2"/>
</dbReference>
<evidence type="ECO:0000313" key="18">
    <source>
        <dbReference type="EMBL" id="KAG6969231.1"/>
    </source>
</evidence>
<dbReference type="EC" id="2.7.11.12" evidence="2"/>
<dbReference type="GO" id="GO:0009653">
    <property type="term" value="P:anatomical structure morphogenesis"/>
    <property type="evidence" value="ECO:0007669"/>
    <property type="project" value="UniProtKB-ARBA"/>
</dbReference>
<feature type="domain" description="Protein kinase" evidence="15">
    <location>
        <begin position="513"/>
        <end position="767"/>
    </location>
</feature>
<feature type="binding site" evidence="13">
    <location>
        <position position="542"/>
    </location>
    <ligand>
        <name>ATP</name>
        <dbReference type="ChEBI" id="CHEBI:30616"/>
    </ligand>
</feature>
<dbReference type="PROSITE" id="PS00108">
    <property type="entry name" value="PROTEIN_KINASE_ST"/>
    <property type="match status" value="1"/>
</dbReference>
<evidence type="ECO:0000256" key="10">
    <source>
        <dbReference type="ARBA" id="ARBA00024113"/>
    </source>
</evidence>
<reference evidence="18" key="1">
    <citation type="submission" date="2021-01" db="EMBL/GenBank/DDBJ databases">
        <title>Phytophthora aleatoria, a newly-described species from Pinus radiata is distinct from Phytophthora cactorum isolates based on comparative genomics.</title>
        <authorList>
            <person name="Mcdougal R."/>
            <person name="Panda P."/>
            <person name="Williams N."/>
            <person name="Studholme D.J."/>
        </authorList>
    </citation>
    <scope>NUCLEOTIDE SEQUENCE</scope>
    <source>
        <strain evidence="18">NZFS 4037</strain>
    </source>
</reference>
<dbReference type="GO" id="GO:0004692">
    <property type="term" value="F:cGMP-dependent protein kinase activity"/>
    <property type="evidence" value="ECO:0007669"/>
    <property type="project" value="UniProtKB-EC"/>
</dbReference>
<evidence type="ECO:0000259" key="16">
    <source>
        <dbReference type="PROSITE" id="PS50042"/>
    </source>
</evidence>
<dbReference type="Proteomes" id="UP000709295">
    <property type="component" value="Unassembled WGS sequence"/>
</dbReference>
<organism evidence="18 19">
    <name type="scientific">Phytophthora aleatoria</name>
    <dbReference type="NCBI Taxonomy" id="2496075"/>
    <lineage>
        <taxon>Eukaryota</taxon>
        <taxon>Sar</taxon>
        <taxon>Stramenopiles</taxon>
        <taxon>Oomycota</taxon>
        <taxon>Peronosporomycetes</taxon>
        <taxon>Peronosporales</taxon>
        <taxon>Peronosporaceae</taxon>
        <taxon>Phytophthora</taxon>
    </lineage>
</organism>
<dbReference type="GO" id="GO:0004691">
    <property type="term" value="F:cAMP-dependent protein kinase activity"/>
    <property type="evidence" value="ECO:0007669"/>
    <property type="project" value="TreeGrafter"/>
</dbReference>
<evidence type="ECO:0000256" key="3">
    <source>
        <dbReference type="ARBA" id="ARBA00022490"/>
    </source>
</evidence>
<evidence type="ECO:0000259" key="15">
    <source>
        <dbReference type="PROSITE" id="PS50011"/>
    </source>
</evidence>
<dbReference type="Pfam" id="PF00027">
    <property type="entry name" value="cNMP_binding"/>
    <property type="match status" value="2"/>
</dbReference>
<evidence type="ECO:0000256" key="12">
    <source>
        <dbReference type="ARBA" id="ARBA00047462"/>
    </source>
</evidence>
<evidence type="ECO:0000256" key="1">
    <source>
        <dbReference type="ARBA" id="ARBA00006352"/>
    </source>
</evidence>
<evidence type="ECO:0000256" key="14">
    <source>
        <dbReference type="SAM" id="MobiDB-lite"/>
    </source>
</evidence>
<dbReference type="GO" id="GO:0005524">
    <property type="term" value="F:ATP binding"/>
    <property type="evidence" value="ECO:0007669"/>
    <property type="project" value="UniProtKB-UniRule"/>
</dbReference>